<proteinExistence type="predicted"/>
<keyword evidence="3" id="KW-1185">Reference proteome</keyword>
<dbReference type="Proteomes" id="UP001171916">
    <property type="component" value="Unassembled WGS sequence"/>
</dbReference>
<reference evidence="2" key="1">
    <citation type="submission" date="2023-06" db="EMBL/GenBank/DDBJ databases">
        <title>Robiginitalea aurantiacus sp. nov. and Algoriphagus sediminis sp. nov., isolated from coastal sediment.</title>
        <authorList>
            <person name="Zhou Z.Y."/>
            <person name="An J."/>
            <person name="Jia Y.W."/>
            <person name="Du Z.J."/>
        </authorList>
    </citation>
    <scope>NUCLEOTIDE SEQUENCE</scope>
    <source>
        <strain evidence="2">C2-7</strain>
    </source>
</reference>
<feature type="chain" id="PRO_5046195000" description="Outer membrane protein beta-barrel domain-containing protein" evidence="1">
    <location>
        <begin position="21"/>
        <end position="138"/>
    </location>
</feature>
<organism evidence="2 3">
    <name type="scientific">Algoriphagus sediminis</name>
    <dbReference type="NCBI Taxonomy" id="3057113"/>
    <lineage>
        <taxon>Bacteria</taxon>
        <taxon>Pseudomonadati</taxon>
        <taxon>Bacteroidota</taxon>
        <taxon>Cytophagia</taxon>
        <taxon>Cytophagales</taxon>
        <taxon>Cyclobacteriaceae</taxon>
        <taxon>Algoriphagus</taxon>
    </lineage>
</organism>
<accession>A0ABT7Y8Y3</accession>
<dbReference type="RefSeq" id="WP_289998540.1">
    <property type="nucleotide sequence ID" value="NZ_JAUEPH010000001.1"/>
</dbReference>
<name>A0ABT7Y8Y3_9BACT</name>
<evidence type="ECO:0000256" key="1">
    <source>
        <dbReference type="SAM" id="SignalP"/>
    </source>
</evidence>
<evidence type="ECO:0000313" key="2">
    <source>
        <dbReference type="EMBL" id="MDN3202985.1"/>
    </source>
</evidence>
<dbReference type="EMBL" id="JAUEPH010000001">
    <property type="protein sequence ID" value="MDN3202985.1"/>
    <property type="molecule type" value="Genomic_DNA"/>
</dbReference>
<gene>
    <name evidence="2" type="ORF">QVH07_02435</name>
</gene>
<evidence type="ECO:0008006" key="4">
    <source>
        <dbReference type="Google" id="ProtNLM"/>
    </source>
</evidence>
<comment type="caution">
    <text evidence="2">The sequence shown here is derived from an EMBL/GenBank/DDBJ whole genome shotgun (WGS) entry which is preliminary data.</text>
</comment>
<protein>
    <recommendedName>
        <fullName evidence="4">Outer membrane protein beta-barrel domain-containing protein</fullName>
    </recommendedName>
</protein>
<keyword evidence="1" id="KW-0732">Signal</keyword>
<sequence>MKKVLLLAAVICLVSFSANAQARKYLNLGGIGTGLYAGLEFPVGSAITVGPAAYTDWDFDGLVLAAKGNFYFDDLFGLSSDWDVYAGANVGFRAGGDSGANWGAQIGGRWFWSEKWGINAEFGGGSAVNGGVGVTLVL</sequence>
<feature type="signal peptide" evidence="1">
    <location>
        <begin position="1"/>
        <end position="20"/>
    </location>
</feature>
<evidence type="ECO:0000313" key="3">
    <source>
        <dbReference type="Proteomes" id="UP001171916"/>
    </source>
</evidence>